<dbReference type="STRING" id="349064.SAMN05660429_02930"/>
<dbReference type="Proteomes" id="UP000199308">
    <property type="component" value="Unassembled WGS sequence"/>
</dbReference>
<proteinExistence type="predicted"/>
<keyword evidence="2" id="KW-1133">Transmembrane helix</keyword>
<dbReference type="RefSeq" id="WP_093332133.1">
    <property type="nucleotide sequence ID" value="NZ_AP027363.1"/>
</dbReference>
<evidence type="ECO:0000256" key="1">
    <source>
        <dbReference type="SAM" id="MobiDB-lite"/>
    </source>
</evidence>
<protein>
    <submittedName>
        <fullName evidence="4">General secretion pathway protein A</fullName>
    </submittedName>
</protein>
<dbReference type="CDD" id="cd00009">
    <property type="entry name" value="AAA"/>
    <property type="match status" value="1"/>
</dbReference>
<keyword evidence="5" id="KW-1185">Reference proteome</keyword>
<keyword evidence="2" id="KW-0812">Transmembrane</keyword>
<keyword evidence="2" id="KW-0472">Membrane</keyword>
<dbReference type="GO" id="GO:0016887">
    <property type="term" value="F:ATP hydrolysis activity"/>
    <property type="evidence" value="ECO:0007669"/>
    <property type="project" value="InterPro"/>
</dbReference>
<evidence type="ECO:0000313" key="4">
    <source>
        <dbReference type="EMBL" id="SET87472.1"/>
    </source>
</evidence>
<dbReference type="OrthoDB" id="9780149at2"/>
<evidence type="ECO:0000259" key="3">
    <source>
        <dbReference type="SMART" id="SM00382"/>
    </source>
</evidence>
<feature type="compositionally biased region" description="Acidic residues" evidence="1">
    <location>
        <begin position="416"/>
        <end position="428"/>
    </location>
</feature>
<organism evidence="4 5">
    <name type="scientific">Thalassotalea agarivorans</name>
    <name type="common">Thalassomonas agarivorans</name>
    <dbReference type="NCBI Taxonomy" id="349064"/>
    <lineage>
        <taxon>Bacteria</taxon>
        <taxon>Pseudomonadati</taxon>
        <taxon>Pseudomonadota</taxon>
        <taxon>Gammaproteobacteria</taxon>
        <taxon>Alteromonadales</taxon>
        <taxon>Colwelliaceae</taxon>
        <taxon>Thalassotalea</taxon>
    </lineage>
</organism>
<reference evidence="4 5" key="1">
    <citation type="submission" date="2016-10" db="EMBL/GenBank/DDBJ databases">
        <authorList>
            <person name="de Groot N.N."/>
        </authorList>
    </citation>
    <scope>NUCLEOTIDE SEQUENCE [LARGE SCALE GENOMIC DNA]</scope>
    <source>
        <strain evidence="4 5">DSM 19706</strain>
    </source>
</reference>
<feature type="transmembrane region" description="Helical" evidence="2">
    <location>
        <begin position="285"/>
        <end position="306"/>
    </location>
</feature>
<feature type="region of interest" description="Disordered" evidence="1">
    <location>
        <begin position="416"/>
        <end position="445"/>
    </location>
</feature>
<accession>A0A1I0HVT4</accession>
<dbReference type="PANTHER" id="PTHR35894:SF1">
    <property type="entry name" value="PHOSPHORIBULOKINASE _ URIDINE KINASE FAMILY"/>
    <property type="match status" value="1"/>
</dbReference>
<gene>
    <name evidence="4" type="ORF">SAMN05660429_02930</name>
</gene>
<dbReference type="SUPFAM" id="SSF52540">
    <property type="entry name" value="P-loop containing nucleoside triphosphate hydrolases"/>
    <property type="match status" value="1"/>
</dbReference>
<dbReference type="EMBL" id="FOHK01000018">
    <property type="protein sequence ID" value="SET87472.1"/>
    <property type="molecule type" value="Genomic_DNA"/>
</dbReference>
<evidence type="ECO:0000313" key="5">
    <source>
        <dbReference type="Proteomes" id="UP000199308"/>
    </source>
</evidence>
<dbReference type="InterPro" id="IPR003593">
    <property type="entry name" value="AAA+_ATPase"/>
</dbReference>
<evidence type="ECO:0000256" key="2">
    <source>
        <dbReference type="SAM" id="Phobius"/>
    </source>
</evidence>
<dbReference type="Gene3D" id="3.40.50.300">
    <property type="entry name" value="P-loop containing nucleotide triphosphate hydrolases"/>
    <property type="match status" value="1"/>
</dbReference>
<dbReference type="PANTHER" id="PTHR35894">
    <property type="entry name" value="GENERAL SECRETION PATHWAY PROTEIN A-RELATED"/>
    <property type="match status" value="1"/>
</dbReference>
<dbReference type="InterPro" id="IPR027417">
    <property type="entry name" value="P-loop_NTPase"/>
</dbReference>
<dbReference type="Pfam" id="PF16537">
    <property type="entry name" value="T2SSB"/>
    <property type="match status" value="1"/>
</dbReference>
<sequence length="514" mass="57501">MYLNYFGFSQAPFSIAPNPAFLFLSDRHKEALQHLSHGLGESGGFVLLTGEVGTGKTTISRYVLERVPENTEVAYILNPTLSSHELLATICDQLKIRYRKTDPSLKTLTDKILKKLTQNHQENKNTLLIIDEAQHLQAEVLEQLRLLTNLETNTQKLMQIVLIGQPELKTLLHRRDLRQLAQRITARYHLMPLTKKEVFQYIAHRLEVAGSEPHLFSKSAISRIYQKSGGIPRLINLLADKALLHSYLEKVDSVSKKTVDQVAREVLVFDTQDKPKSPSMDFKPLIYGGAFSFVCAAAGFITFHFYQQSAQEQYTAITQQTKEQQQQADLITAINQLSDNVEQQQKALDASISAQQQAAQQQAEQQPLILGETSGYTDLGDYASTAPDNASQTFTVEAVDGVSDEMMTLFQNAMEETDNGNEESDEVAVSELSNESDVTPLSQMPTHVQEAVPSLAFEMHMYATQGEGWVRVNGRDKYEGSLIAPNVVLEEIHPQHVVLSMDGYVFSLPALTSW</sequence>
<feature type="compositionally biased region" description="Polar residues" evidence="1">
    <location>
        <begin position="431"/>
        <end position="445"/>
    </location>
</feature>
<dbReference type="SMART" id="SM00382">
    <property type="entry name" value="AAA"/>
    <property type="match status" value="1"/>
</dbReference>
<dbReference type="InterPro" id="IPR052026">
    <property type="entry name" value="ExeA_AAA_ATPase_DNA-bind"/>
</dbReference>
<feature type="domain" description="AAA+ ATPase" evidence="3">
    <location>
        <begin position="42"/>
        <end position="185"/>
    </location>
</feature>
<dbReference type="InterPro" id="IPR032389">
    <property type="entry name" value="GspB_C"/>
</dbReference>
<dbReference type="Pfam" id="PF13401">
    <property type="entry name" value="AAA_22"/>
    <property type="match status" value="1"/>
</dbReference>
<dbReference type="InterPro" id="IPR049945">
    <property type="entry name" value="AAA_22"/>
</dbReference>
<dbReference type="AlphaFoldDB" id="A0A1I0HVT4"/>
<dbReference type="GO" id="GO:0015627">
    <property type="term" value="C:type II protein secretion system complex"/>
    <property type="evidence" value="ECO:0007669"/>
    <property type="project" value="InterPro"/>
</dbReference>
<name>A0A1I0HVT4_THASX</name>